<keyword evidence="4" id="KW-1185">Reference proteome</keyword>
<evidence type="ECO:0000313" key="4">
    <source>
        <dbReference type="Proteomes" id="UP000740883"/>
    </source>
</evidence>
<dbReference type="AlphaFoldDB" id="A0A9P6GYA4"/>
<keyword evidence="1" id="KW-0812">Transmembrane</keyword>
<feature type="signal peptide" evidence="2">
    <location>
        <begin position="1"/>
        <end position="20"/>
    </location>
</feature>
<evidence type="ECO:0000256" key="2">
    <source>
        <dbReference type="SAM" id="SignalP"/>
    </source>
</evidence>
<evidence type="ECO:0000256" key="1">
    <source>
        <dbReference type="SAM" id="Phobius"/>
    </source>
</evidence>
<name>A0A9P6GYA4_9MICR</name>
<feature type="transmembrane region" description="Helical" evidence="1">
    <location>
        <begin position="89"/>
        <end position="112"/>
    </location>
</feature>
<proteinExistence type="predicted"/>
<keyword evidence="2" id="KW-0732">Signal</keyword>
<sequence>MKLLLLVFIKFNQICTIMLAKRKQSEKISRFHSDLLKNEFSEQKTKEFEESFVVFTEDSRDETKEEKYISKENKDIPQTEEWVDSGRGVMAIIICICAYILVKFCSFTLSCIRYK</sequence>
<protein>
    <submittedName>
        <fullName evidence="3">Uncharacterized protein</fullName>
    </submittedName>
</protein>
<keyword evidence="1" id="KW-1133">Transmembrane helix</keyword>
<evidence type="ECO:0000313" key="3">
    <source>
        <dbReference type="EMBL" id="KAF9762777.1"/>
    </source>
</evidence>
<keyword evidence="1" id="KW-0472">Membrane</keyword>
<accession>A0A9P6GYA4</accession>
<feature type="chain" id="PRO_5040512461" evidence="2">
    <location>
        <begin position="21"/>
        <end position="115"/>
    </location>
</feature>
<reference evidence="3 4" key="1">
    <citation type="journal article" date="2020" name="Genome Biol. Evol.">
        <title>Comparative genomics of strictly vertically transmitted, feminizing microsporidia endosymbionts of amphipod crustaceans.</title>
        <authorList>
            <person name="Cormier A."/>
            <person name="Chebbi M.A."/>
            <person name="Giraud I."/>
            <person name="Wattier R."/>
            <person name="Teixeira M."/>
            <person name="Gilbert C."/>
            <person name="Rigaud T."/>
            <person name="Cordaux R."/>
        </authorList>
    </citation>
    <scope>NUCLEOTIDE SEQUENCE [LARGE SCALE GENOMIC DNA]</scope>
    <source>
        <strain evidence="3 4">Ou3-Ou53</strain>
    </source>
</reference>
<comment type="caution">
    <text evidence="3">The sequence shown here is derived from an EMBL/GenBank/DDBJ whole genome shotgun (WGS) entry which is preliminary data.</text>
</comment>
<gene>
    <name evidence="3" type="ORF">NGRA_1757</name>
</gene>
<dbReference type="Proteomes" id="UP000740883">
    <property type="component" value="Unassembled WGS sequence"/>
</dbReference>
<dbReference type="EMBL" id="SBJO01000134">
    <property type="protein sequence ID" value="KAF9762777.1"/>
    <property type="molecule type" value="Genomic_DNA"/>
</dbReference>
<organism evidence="3 4">
    <name type="scientific">Nosema granulosis</name>
    <dbReference type="NCBI Taxonomy" id="83296"/>
    <lineage>
        <taxon>Eukaryota</taxon>
        <taxon>Fungi</taxon>
        <taxon>Fungi incertae sedis</taxon>
        <taxon>Microsporidia</taxon>
        <taxon>Nosematidae</taxon>
        <taxon>Nosema</taxon>
    </lineage>
</organism>